<organism evidence="4 5">
    <name type="scientific">Antrihabitans stalactiti</name>
    <dbReference type="NCBI Taxonomy" id="2584121"/>
    <lineage>
        <taxon>Bacteria</taxon>
        <taxon>Bacillati</taxon>
        <taxon>Actinomycetota</taxon>
        <taxon>Actinomycetes</taxon>
        <taxon>Mycobacteriales</taxon>
        <taxon>Nocardiaceae</taxon>
        <taxon>Antrihabitans</taxon>
    </lineage>
</organism>
<evidence type="ECO:0000259" key="3">
    <source>
        <dbReference type="Pfam" id="PF12146"/>
    </source>
</evidence>
<comment type="caution">
    <text evidence="4">The sequence shown here is derived from an EMBL/GenBank/DDBJ whole genome shotgun (WGS) entry which is preliminary data.</text>
</comment>
<evidence type="ECO:0000256" key="2">
    <source>
        <dbReference type="ARBA" id="ARBA00022801"/>
    </source>
</evidence>
<reference evidence="4 5" key="2">
    <citation type="submission" date="2020-06" db="EMBL/GenBank/DDBJ databases">
        <title>Antribacter stalactiti gen. nov., sp. nov., a new member of the family Nacardiaceae isolated from a cave.</title>
        <authorList>
            <person name="Kim I.S."/>
        </authorList>
    </citation>
    <scope>NUCLEOTIDE SEQUENCE [LARGE SCALE GENOMIC DNA]</scope>
    <source>
        <strain evidence="4 5">YC2-7</strain>
    </source>
</reference>
<dbReference type="Proteomes" id="UP000535543">
    <property type="component" value="Unassembled WGS sequence"/>
</dbReference>
<dbReference type="SUPFAM" id="SSF53474">
    <property type="entry name" value="alpha/beta-Hydrolases"/>
    <property type="match status" value="1"/>
</dbReference>
<evidence type="ECO:0000256" key="1">
    <source>
        <dbReference type="ARBA" id="ARBA00008645"/>
    </source>
</evidence>
<dbReference type="Gene3D" id="1.10.10.800">
    <property type="match status" value="1"/>
</dbReference>
<keyword evidence="2 4" id="KW-0378">Hydrolase</keyword>
<proteinExistence type="inferred from homology"/>
<accession>A0A848KJH4</accession>
<evidence type="ECO:0000313" key="4">
    <source>
        <dbReference type="EMBL" id="NMN96380.1"/>
    </source>
</evidence>
<sequence length="314" mass="33843">MTKQRELTFSSSGTRCAAQHLTASSDTFLGERGLPCVVMAHGFGGTRDTGLLPFAEGFAAAGLDVVVFDYRGFGNSEGSPRQRVSYRRQRADYHAAIAAARQIDGVDPERIVLWGTSYSGGHVLPVAVADQRIATILSLTPAMDGLAALGAIVRRHPRKLAPLVGHGLRDAAHALLHREPHRIPIVGEPESTSVISSPGALEGYLALAGPTWRNEVCARAILEVAINRPGRVAHQLRTPLLVQYGERDAVAPPAAAKRAAAKAGRYGEVRAYPVDHFDVYQGPWQHRALTDQIEFLHQHLSTNPATTTTKAIHT</sequence>
<evidence type="ECO:0000313" key="5">
    <source>
        <dbReference type="Proteomes" id="UP000535543"/>
    </source>
</evidence>
<dbReference type="InterPro" id="IPR029058">
    <property type="entry name" value="AB_hydrolase_fold"/>
</dbReference>
<dbReference type="GO" id="GO:0052689">
    <property type="term" value="F:carboxylic ester hydrolase activity"/>
    <property type="evidence" value="ECO:0007669"/>
    <property type="project" value="UniProtKB-ARBA"/>
</dbReference>
<dbReference type="Pfam" id="PF12146">
    <property type="entry name" value="Hydrolase_4"/>
    <property type="match status" value="1"/>
</dbReference>
<protein>
    <submittedName>
        <fullName evidence="4">Alpha/beta hydrolase</fullName>
    </submittedName>
</protein>
<dbReference type="PANTHER" id="PTHR22946:SF9">
    <property type="entry name" value="POLYKETIDE TRANSFERASE AF380"/>
    <property type="match status" value="1"/>
</dbReference>
<feature type="domain" description="Serine aminopeptidase S33" evidence="3">
    <location>
        <begin position="36"/>
        <end position="265"/>
    </location>
</feature>
<reference evidence="4 5" key="1">
    <citation type="submission" date="2019-05" db="EMBL/GenBank/DDBJ databases">
        <authorList>
            <person name="Lee S.D."/>
        </authorList>
    </citation>
    <scope>NUCLEOTIDE SEQUENCE [LARGE SCALE GENOMIC DNA]</scope>
    <source>
        <strain evidence="4 5">YC2-7</strain>
    </source>
</reference>
<keyword evidence="5" id="KW-1185">Reference proteome</keyword>
<dbReference type="Gene3D" id="3.40.50.1820">
    <property type="entry name" value="alpha/beta hydrolase"/>
    <property type="match status" value="1"/>
</dbReference>
<dbReference type="InterPro" id="IPR050261">
    <property type="entry name" value="FrsA_esterase"/>
</dbReference>
<dbReference type="EMBL" id="VCQU01000005">
    <property type="protein sequence ID" value="NMN96380.1"/>
    <property type="molecule type" value="Genomic_DNA"/>
</dbReference>
<dbReference type="InterPro" id="IPR022742">
    <property type="entry name" value="Hydrolase_4"/>
</dbReference>
<dbReference type="PANTHER" id="PTHR22946">
    <property type="entry name" value="DIENELACTONE HYDROLASE DOMAIN-CONTAINING PROTEIN-RELATED"/>
    <property type="match status" value="1"/>
</dbReference>
<gene>
    <name evidence="4" type="ORF">FGL95_15170</name>
</gene>
<dbReference type="AlphaFoldDB" id="A0A848KJH4"/>
<dbReference type="RefSeq" id="WP_169588288.1">
    <property type="nucleotide sequence ID" value="NZ_VCQU01000005.1"/>
</dbReference>
<name>A0A848KJH4_9NOCA</name>
<comment type="similarity">
    <text evidence="1">Belongs to the AB hydrolase superfamily.</text>
</comment>